<feature type="transmembrane region" description="Helical" evidence="7">
    <location>
        <begin position="360"/>
        <end position="384"/>
    </location>
</feature>
<evidence type="ECO:0000256" key="2">
    <source>
        <dbReference type="ARBA" id="ARBA00010157"/>
    </source>
</evidence>
<evidence type="ECO:0000256" key="3">
    <source>
        <dbReference type="ARBA" id="ARBA00022475"/>
    </source>
</evidence>
<evidence type="ECO:0000259" key="8">
    <source>
        <dbReference type="PROSITE" id="PS50156"/>
    </source>
</evidence>
<feature type="transmembrane region" description="Helical" evidence="7">
    <location>
        <begin position="429"/>
        <end position="447"/>
    </location>
</feature>
<keyword evidence="6 7" id="KW-0472">Membrane</keyword>
<accession>A0A1Q8I3Y4</accession>
<feature type="transmembrane region" description="Helical" evidence="7">
    <location>
        <begin position="264"/>
        <end position="283"/>
    </location>
</feature>
<protein>
    <recommendedName>
        <fullName evidence="8">SSD domain-containing protein</fullName>
    </recommendedName>
</protein>
<feature type="transmembrane region" description="Helical" evidence="7">
    <location>
        <begin position="572"/>
        <end position="590"/>
    </location>
</feature>
<dbReference type="GO" id="GO:0005886">
    <property type="term" value="C:plasma membrane"/>
    <property type="evidence" value="ECO:0007669"/>
    <property type="project" value="UniProtKB-SubCell"/>
</dbReference>
<evidence type="ECO:0000313" key="9">
    <source>
        <dbReference type="EMBL" id="OLL15800.1"/>
    </source>
</evidence>
<dbReference type="AlphaFoldDB" id="A0A1Q8I3Y4"/>
<dbReference type="Gene3D" id="1.20.1640.10">
    <property type="entry name" value="Multidrug efflux transporter AcrB transmembrane domain"/>
    <property type="match status" value="2"/>
</dbReference>
<feature type="transmembrane region" description="Helical" evidence="7">
    <location>
        <begin position="12"/>
        <end position="35"/>
    </location>
</feature>
<dbReference type="Proteomes" id="UP000185736">
    <property type="component" value="Unassembled WGS sequence"/>
</dbReference>
<keyword evidence="3" id="KW-1003">Cell membrane</keyword>
<keyword evidence="5 7" id="KW-1133">Transmembrane helix</keyword>
<name>A0A1Q8I3Y4_9ACTO</name>
<evidence type="ECO:0000256" key="4">
    <source>
        <dbReference type="ARBA" id="ARBA00022692"/>
    </source>
</evidence>
<evidence type="ECO:0000256" key="7">
    <source>
        <dbReference type="SAM" id="Phobius"/>
    </source>
</evidence>
<evidence type="ECO:0000256" key="5">
    <source>
        <dbReference type="ARBA" id="ARBA00022989"/>
    </source>
</evidence>
<dbReference type="EMBL" id="MSGO01000005">
    <property type="protein sequence ID" value="OLL15800.1"/>
    <property type="molecule type" value="Genomic_DNA"/>
</dbReference>
<feature type="transmembrane region" description="Helical" evidence="7">
    <location>
        <begin position="640"/>
        <end position="662"/>
    </location>
</feature>
<dbReference type="Pfam" id="PF03176">
    <property type="entry name" value="MMPL"/>
    <property type="match status" value="2"/>
</dbReference>
<evidence type="ECO:0000256" key="6">
    <source>
        <dbReference type="ARBA" id="ARBA00023136"/>
    </source>
</evidence>
<dbReference type="InterPro" id="IPR000731">
    <property type="entry name" value="SSD"/>
</dbReference>
<feature type="transmembrane region" description="Helical" evidence="7">
    <location>
        <begin position="332"/>
        <end position="354"/>
    </location>
</feature>
<dbReference type="PROSITE" id="PS50156">
    <property type="entry name" value="SSD"/>
    <property type="match status" value="1"/>
</dbReference>
<feature type="domain" description="SSD" evidence="8">
    <location>
        <begin position="238"/>
        <end position="383"/>
    </location>
</feature>
<keyword evidence="4 7" id="KW-0812">Transmembrane</keyword>
<feature type="transmembrane region" description="Helical" evidence="7">
    <location>
        <begin position="215"/>
        <end position="234"/>
    </location>
</feature>
<gene>
    <name evidence="9" type="ORF">BKH32_00875</name>
</gene>
<dbReference type="InterPro" id="IPR004869">
    <property type="entry name" value="MMPL_dom"/>
</dbReference>
<feature type="transmembrane region" description="Helical" evidence="7">
    <location>
        <begin position="714"/>
        <end position="733"/>
    </location>
</feature>
<dbReference type="PANTHER" id="PTHR33406">
    <property type="entry name" value="MEMBRANE PROTEIN MJ1562-RELATED"/>
    <property type="match status" value="1"/>
</dbReference>
<proteinExistence type="inferred from homology"/>
<comment type="caution">
    <text evidence="9">The sequence shown here is derived from an EMBL/GenBank/DDBJ whole genome shotgun (WGS) entry which is preliminary data.</text>
</comment>
<dbReference type="SUPFAM" id="SSF82866">
    <property type="entry name" value="Multidrug efflux transporter AcrB transmembrane domain"/>
    <property type="match status" value="2"/>
</dbReference>
<comment type="similarity">
    <text evidence="2">Belongs to the resistance-nodulation-cell division (RND) (TC 2.A.6) family. MmpL subfamily.</text>
</comment>
<dbReference type="RefSeq" id="WP_075248197.1">
    <property type="nucleotide sequence ID" value="NZ_MSGO01000005.1"/>
</dbReference>
<sequence>MLAWLARRVVKDAWFVVITWVVLSTALAITALTGWGGGGLFSRLEAGSASIPGTESATGQQVLDSLAGDSVPVTLLVRGVDLKGTEHRERIVPALAKVHEELAAMSGVEKVVDPFLSPGALATPAAQALVSKNLDSFLIVVTVNPKAAAVVPATDTEHSRRLDDAVDAVETRLMRVPGELHDVEPSATGIVSHKQLVTDSITNQTRKDLVTGEMIAMPVALMIMVLVFGGLLAASMPLVGALASVACTLGALYLLSLGTPLQSFVVNIASVLGLGLSIDYALLMTSRYREELARAYDAGNLPDAADGRPPARRRDPLVVSCMTTTILTAGRTVVFSAVTIAISLFGLSLMGGGILRSIGLAGAVVVLIAVAAAVTLIPAVLVLLGQRVARPSVLERVPLLGGLLHRIGDVSRERGVFAALARWVHARPWTILTACLAVLTVLALPVLRLHTISSTVEQLPADSSQRVYAQTLSEDYPAVAGQDATVIIRGTGERISAFINDEVASLPGVEAVLGQSSAEGFTVVHLDLTGDEASTAAERAVSAIRALKAPADMWVTGQAADQIDFRETVDHGLPLTLGAILVATFVLLFLMTGSLLIPVKALIVNALSLAASMGVLVWVFQNGHGSGLLGFTPLGGLETAVVVTAATVGFGLAMDYEVFLLARITEYRRTGRDNDTSVELGLQRSGRVVTFAALIMVAVFLGFVSGKLIAVKEIGLALAVIVALDASIVRMLLVPATMTLLGEWNWWSPCWLQRLLAGSDADADPASTARTTVPGSVTAD</sequence>
<feature type="transmembrane region" description="Helical" evidence="7">
    <location>
        <begin position="241"/>
        <end position="258"/>
    </location>
</feature>
<organism evidence="9 10">
    <name type="scientific">Actinomyces oris</name>
    <dbReference type="NCBI Taxonomy" id="544580"/>
    <lineage>
        <taxon>Bacteria</taxon>
        <taxon>Bacillati</taxon>
        <taxon>Actinomycetota</taxon>
        <taxon>Actinomycetes</taxon>
        <taxon>Actinomycetales</taxon>
        <taxon>Actinomycetaceae</taxon>
        <taxon>Actinomyces</taxon>
    </lineage>
</organism>
<feature type="transmembrane region" description="Helical" evidence="7">
    <location>
        <begin position="688"/>
        <end position="708"/>
    </location>
</feature>
<reference evidence="9 10" key="1">
    <citation type="submission" date="2016-12" db="EMBL/GenBank/DDBJ databases">
        <title>Genomic comparison of strains in the 'Actinomyces naeslundii' group.</title>
        <authorList>
            <person name="Mughal S.R."/>
            <person name="Do T."/>
            <person name="Gilbert S.C."/>
            <person name="Witherden E.A."/>
            <person name="Didelot X."/>
            <person name="Beighton D."/>
        </authorList>
    </citation>
    <scope>NUCLEOTIDE SEQUENCE [LARGE SCALE GENOMIC DNA]</scope>
    <source>
        <strain evidence="9 10">S64C</strain>
    </source>
</reference>
<feature type="transmembrane region" description="Helical" evidence="7">
    <location>
        <begin position="602"/>
        <end position="620"/>
    </location>
</feature>
<comment type="subcellular location">
    <subcellularLocation>
        <location evidence="1">Cell membrane</location>
        <topology evidence="1">Multi-pass membrane protein</topology>
    </subcellularLocation>
</comment>
<evidence type="ECO:0000256" key="1">
    <source>
        <dbReference type="ARBA" id="ARBA00004651"/>
    </source>
</evidence>
<dbReference type="PANTHER" id="PTHR33406:SF11">
    <property type="entry name" value="MEMBRANE PROTEIN SCO6666-RELATED"/>
    <property type="match status" value="1"/>
</dbReference>
<evidence type="ECO:0000313" key="10">
    <source>
        <dbReference type="Proteomes" id="UP000185736"/>
    </source>
</evidence>
<dbReference type="InterPro" id="IPR050545">
    <property type="entry name" value="Mycobact_MmpL"/>
</dbReference>